<evidence type="ECO:0000259" key="2">
    <source>
        <dbReference type="Pfam" id="PF01757"/>
    </source>
</evidence>
<sequence>MLQRNQSLDFLRFIAILIVLLSHSDIKCERPYYNLISPGYLGVELFFVLSGFLVSGLIINEYTKYKSFNPKLFLIRRGFKIYPSYYIFLTIACVYQYFTHRFSWKGMLSDAFFLSNYTSYSSRVWFWSLSFEEHFYILLCILSVILIYYKKFDFKWILVIYSALLIFSICFRFYNYTHYQEDWKRDFQMTHGRLDSIFFGVVIYLSFFTQNKLFKFLMRYKKIILTTSLLIIISNYIFLRDYRILNLIYLSLNSIAFGFVILILMNGKYLEHNKMIRRLAYLGQFSYSIYLIHPALGVIAQRIHLIFKSEILYLPIYLLICFITGIAFSKIVEYPFLSLRDRYFPSRSKITLSN</sequence>
<feature type="transmembrane region" description="Helical" evidence="1">
    <location>
        <begin position="279"/>
        <end position="300"/>
    </location>
</feature>
<keyword evidence="1" id="KW-0472">Membrane</keyword>
<feature type="transmembrane region" description="Helical" evidence="1">
    <location>
        <begin position="156"/>
        <end position="174"/>
    </location>
</feature>
<dbReference type="PANTHER" id="PTHR23028">
    <property type="entry name" value="ACETYLTRANSFERASE"/>
    <property type="match status" value="1"/>
</dbReference>
<dbReference type="InterPro" id="IPR002656">
    <property type="entry name" value="Acyl_transf_3_dom"/>
</dbReference>
<accession>A0A7K1YDY7</accession>
<dbReference type="AlphaFoldDB" id="A0A7K1YDY7"/>
<dbReference type="EMBL" id="WVHT01000010">
    <property type="protein sequence ID" value="MXV52816.1"/>
    <property type="molecule type" value="Genomic_DNA"/>
</dbReference>
<evidence type="ECO:0000256" key="1">
    <source>
        <dbReference type="SAM" id="Phobius"/>
    </source>
</evidence>
<organism evidence="3 4">
    <name type="scientific">Hufsiella arboris</name>
    <dbReference type="NCBI Taxonomy" id="2695275"/>
    <lineage>
        <taxon>Bacteria</taxon>
        <taxon>Pseudomonadati</taxon>
        <taxon>Bacteroidota</taxon>
        <taxon>Sphingobacteriia</taxon>
        <taxon>Sphingobacteriales</taxon>
        <taxon>Sphingobacteriaceae</taxon>
        <taxon>Hufsiella</taxon>
    </lineage>
</organism>
<feature type="transmembrane region" description="Helical" evidence="1">
    <location>
        <begin position="312"/>
        <end position="332"/>
    </location>
</feature>
<keyword evidence="4" id="KW-1185">Reference proteome</keyword>
<dbReference type="Proteomes" id="UP000466586">
    <property type="component" value="Unassembled WGS sequence"/>
</dbReference>
<keyword evidence="3" id="KW-0012">Acyltransferase</keyword>
<dbReference type="GO" id="GO:0016747">
    <property type="term" value="F:acyltransferase activity, transferring groups other than amino-acyl groups"/>
    <property type="evidence" value="ECO:0007669"/>
    <property type="project" value="InterPro"/>
</dbReference>
<keyword evidence="1" id="KW-0812">Transmembrane</keyword>
<feature type="domain" description="Acyltransferase 3" evidence="2">
    <location>
        <begin position="6"/>
        <end position="328"/>
    </location>
</feature>
<proteinExistence type="predicted"/>
<feature type="transmembrane region" description="Helical" evidence="1">
    <location>
        <begin position="223"/>
        <end position="239"/>
    </location>
</feature>
<keyword evidence="1" id="KW-1133">Transmembrane helix</keyword>
<dbReference type="PANTHER" id="PTHR23028:SF53">
    <property type="entry name" value="ACYL_TRANSF_3 DOMAIN-CONTAINING PROTEIN"/>
    <property type="match status" value="1"/>
</dbReference>
<feature type="transmembrane region" description="Helical" evidence="1">
    <location>
        <begin position="124"/>
        <end position="149"/>
    </location>
</feature>
<dbReference type="RefSeq" id="WP_160845994.1">
    <property type="nucleotide sequence ID" value="NZ_WVHT01000010.1"/>
</dbReference>
<protein>
    <submittedName>
        <fullName evidence="3">Acyltransferase family protein</fullName>
    </submittedName>
</protein>
<evidence type="ECO:0000313" key="3">
    <source>
        <dbReference type="EMBL" id="MXV52816.1"/>
    </source>
</evidence>
<dbReference type="InterPro" id="IPR050879">
    <property type="entry name" value="Acyltransferase_3"/>
</dbReference>
<dbReference type="GO" id="GO:0000271">
    <property type="term" value="P:polysaccharide biosynthetic process"/>
    <property type="evidence" value="ECO:0007669"/>
    <property type="project" value="TreeGrafter"/>
</dbReference>
<gene>
    <name evidence="3" type="ORF">GS399_17730</name>
</gene>
<keyword evidence="3" id="KW-0808">Transferase</keyword>
<dbReference type="Pfam" id="PF01757">
    <property type="entry name" value="Acyl_transf_3"/>
    <property type="match status" value="1"/>
</dbReference>
<feature type="transmembrane region" description="Helical" evidence="1">
    <location>
        <begin position="194"/>
        <end position="211"/>
    </location>
</feature>
<feature type="transmembrane region" description="Helical" evidence="1">
    <location>
        <begin position="40"/>
        <end position="60"/>
    </location>
</feature>
<dbReference type="GO" id="GO:0016020">
    <property type="term" value="C:membrane"/>
    <property type="evidence" value="ECO:0007669"/>
    <property type="project" value="TreeGrafter"/>
</dbReference>
<name>A0A7K1YDY7_9SPHI</name>
<feature type="transmembrane region" description="Helical" evidence="1">
    <location>
        <begin position="81"/>
        <end position="98"/>
    </location>
</feature>
<comment type="caution">
    <text evidence="3">The sequence shown here is derived from an EMBL/GenBank/DDBJ whole genome shotgun (WGS) entry which is preliminary data.</text>
</comment>
<reference evidence="3 4" key="1">
    <citation type="submission" date="2019-11" db="EMBL/GenBank/DDBJ databases">
        <title>Pedobacter sp. HMF7647 Genome sequencing and assembly.</title>
        <authorList>
            <person name="Kang H."/>
            <person name="Kim H."/>
            <person name="Joh K."/>
        </authorList>
    </citation>
    <scope>NUCLEOTIDE SEQUENCE [LARGE SCALE GENOMIC DNA]</scope>
    <source>
        <strain evidence="3 4">HMF7647</strain>
    </source>
</reference>
<feature type="transmembrane region" description="Helical" evidence="1">
    <location>
        <begin position="245"/>
        <end position="267"/>
    </location>
</feature>
<evidence type="ECO:0000313" key="4">
    <source>
        <dbReference type="Proteomes" id="UP000466586"/>
    </source>
</evidence>